<dbReference type="RefSeq" id="WP_192278597.1">
    <property type="nucleotide sequence ID" value="NZ_JACZDF010000002.1"/>
</dbReference>
<reference evidence="2 3" key="1">
    <citation type="submission" date="2020-09" db="EMBL/GenBank/DDBJ databases">
        <title>Flavimobilis rhizosphaerae sp. nov., isolated from rhizosphere soil of Spartina alterniflora.</title>
        <authorList>
            <person name="Hanqin C."/>
        </authorList>
    </citation>
    <scope>NUCLEOTIDE SEQUENCE [LARGE SCALE GENOMIC DNA]</scope>
    <source>
        <strain evidence="2 3">GY 10621</strain>
    </source>
</reference>
<sequence length="90" mass="9512">MAGPTPRRRRGARPAEPLGSLSSPAPLSPGTCECVGCGAEELTRVDMTLADGTDVVFVSCHRCETTSWIGATGEVLDPDDVLPRMRRPSS</sequence>
<dbReference type="EMBL" id="JACZDF010000002">
    <property type="protein sequence ID" value="MBD9698935.1"/>
    <property type="molecule type" value="Genomic_DNA"/>
</dbReference>
<evidence type="ECO:0000256" key="1">
    <source>
        <dbReference type="SAM" id="MobiDB-lite"/>
    </source>
</evidence>
<keyword evidence="3" id="KW-1185">Reference proteome</keyword>
<feature type="compositionally biased region" description="Basic residues" evidence="1">
    <location>
        <begin position="1"/>
        <end position="12"/>
    </location>
</feature>
<gene>
    <name evidence="2" type="ORF">IGS67_05425</name>
</gene>
<accession>A0ABR9DSJ8</accession>
<protein>
    <submittedName>
        <fullName evidence="2">Uncharacterized protein</fullName>
    </submittedName>
</protein>
<comment type="caution">
    <text evidence="2">The sequence shown here is derived from an EMBL/GenBank/DDBJ whole genome shotgun (WGS) entry which is preliminary data.</text>
</comment>
<dbReference type="Proteomes" id="UP000642107">
    <property type="component" value="Unassembled WGS sequence"/>
</dbReference>
<proteinExistence type="predicted"/>
<evidence type="ECO:0000313" key="3">
    <source>
        <dbReference type="Proteomes" id="UP000642107"/>
    </source>
</evidence>
<feature type="region of interest" description="Disordered" evidence="1">
    <location>
        <begin position="1"/>
        <end position="29"/>
    </location>
</feature>
<feature type="compositionally biased region" description="Low complexity" evidence="1">
    <location>
        <begin position="14"/>
        <end position="29"/>
    </location>
</feature>
<name>A0ABR9DSJ8_9MICO</name>
<organism evidence="2 3">
    <name type="scientific">Flavimobilis rhizosphaerae</name>
    <dbReference type="NCBI Taxonomy" id="2775421"/>
    <lineage>
        <taxon>Bacteria</taxon>
        <taxon>Bacillati</taxon>
        <taxon>Actinomycetota</taxon>
        <taxon>Actinomycetes</taxon>
        <taxon>Micrococcales</taxon>
        <taxon>Jonesiaceae</taxon>
        <taxon>Flavimobilis</taxon>
    </lineage>
</organism>
<evidence type="ECO:0000313" key="2">
    <source>
        <dbReference type="EMBL" id="MBD9698935.1"/>
    </source>
</evidence>